<evidence type="ECO:0000313" key="2">
    <source>
        <dbReference type="Proteomes" id="UP001162972"/>
    </source>
</evidence>
<proteinExistence type="predicted"/>
<gene>
    <name evidence="1" type="ORF">OIU84_029884</name>
</gene>
<keyword evidence="2" id="KW-1185">Reference proteome</keyword>
<accession>A0AAD6P8U2</accession>
<reference evidence="1 2" key="1">
    <citation type="journal article" date="2023" name="Int. J. Mol. Sci.">
        <title>De Novo Assembly and Annotation of 11 Diverse Shrub Willow (Salix) Genomes Reveals Novel Gene Organization in Sex-Linked Regions.</title>
        <authorList>
            <person name="Hyden B."/>
            <person name="Feng K."/>
            <person name="Yates T.B."/>
            <person name="Jawdy S."/>
            <person name="Cereghino C."/>
            <person name="Smart L.B."/>
            <person name="Muchero W."/>
        </authorList>
    </citation>
    <scope>NUCLEOTIDE SEQUENCE [LARGE SCALE GENOMIC DNA]</scope>
    <source>
        <tissue evidence="1">Shoot tip</tissue>
    </source>
</reference>
<sequence length="146" mass="15788">MMREQAVAFAFASSAWDSSRSSSKHYADDMSGYLSPMSLPAPKQLKFTPGIVNGSARESVAFLDQTGKVIPLLLAVFESLASPLINKGNYDASSDSTGWTFVNEETDSFRANWKTLAMEEESSSVAASVQMEVAETMEALGVDQTQ</sequence>
<comment type="caution">
    <text evidence="1">The sequence shown here is derived from an EMBL/GenBank/DDBJ whole genome shotgun (WGS) entry which is preliminary data.</text>
</comment>
<organism evidence="1 2">
    <name type="scientific">Salix udensis</name>
    <dbReference type="NCBI Taxonomy" id="889485"/>
    <lineage>
        <taxon>Eukaryota</taxon>
        <taxon>Viridiplantae</taxon>
        <taxon>Streptophyta</taxon>
        <taxon>Embryophyta</taxon>
        <taxon>Tracheophyta</taxon>
        <taxon>Spermatophyta</taxon>
        <taxon>Magnoliopsida</taxon>
        <taxon>eudicotyledons</taxon>
        <taxon>Gunneridae</taxon>
        <taxon>Pentapetalae</taxon>
        <taxon>rosids</taxon>
        <taxon>fabids</taxon>
        <taxon>Malpighiales</taxon>
        <taxon>Salicaceae</taxon>
        <taxon>Saliceae</taxon>
        <taxon>Salix</taxon>
    </lineage>
</organism>
<dbReference type="Proteomes" id="UP001162972">
    <property type="component" value="Chromosome 7"/>
</dbReference>
<protein>
    <submittedName>
        <fullName evidence="1">Uncharacterized protein</fullName>
    </submittedName>
</protein>
<dbReference type="EMBL" id="JAPFFJ010000009">
    <property type="protein sequence ID" value="KAJ6419848.1"/>
    <property type="molecule type" value="Genomic_DNA"/>
</dbReference>
<name>A0AAD6P8U2_9ROSI</name>
<evidence type="ECO:0000313" key="1">
    <source>
        <dbReference type="EMBL" id="KAJ6419848.1"/>
    </source>
</evidence>
<dbReference type="AlphaFoldDB" id="A0AAD6P8U2"/>